<dbReference type="SUPFAM" id="SSF53335">
    <property type="entry name" value="S-adenosyl-L-methionine-dependent methyltransferases"/>
    <property type="match status" value="1"/>
</dbReference>
<protein>
    <submittedName>
        <fullName evidence="6">Uncharacterized protein</fullName>
    </submittedName>
</protein>
<keyword evidence="1" id="KW-0489">Methyltransferase</keyword>
<dbReference type="InterPro" id="IPR029063">
    <property type="entry name" value="SAM-dependent_MTases_sf"/>
</dbReference>
<proteinExistence type="predicted"/>
<feature type="domain" description="O-methyltransferase C-terminal" evidence="4">
    <location>
        <begin position="200"/>
        <end position="390"/>
    </location>
</feature>
<keyword evidence="2" id="KW-0808">Transferase</keyword>
<dbReference type="GO" id="GO:0044550">
    <property type="term" value="P:secondary metabolite biosynthetic process"/>
    <property type="evidence" value="ECO:0007669"/>
    <property type="project" value="UniProtKB-ARBA"/>
</dbReference>
<dbReference type="PANTHER" id="PTHR43712:SF11">
    <property type="entry name" value="O-METHYLTRANSFERASE (AFU_ORTHOLOGUE AFUA_2G17820)-RELATED"/>
    <property type="match status" value="1"/>
</dbReference>
<evidence type="ECO:0000259" key="4">
    <source>
        <dbReference type="Pfam" id="PF00891"/>
    </source>
</evidence>
<evidence type="ECO:0000256" key="2">
    <source>
        <dbReference type="ARBA" id="ARBA00022679"/>
    </source>
</evidence>
<dbReference type="Gene3D" id="1.10.10.10">
    <property type="entry name" value="Winged helix-like DNA-binding domain superfamily/Winged helix DNA-binding domain"/>
    <property type="match status" value="1"/>
</dbReference>
<keyword evidence="7" id="KW-1185">Reference proteome</keyword>
<evidence type="ECO:0000256" key="1">
    <source>
        <dbReference type="ARBA" id="ARBA00022603"/>
    </source>
</evidence>
<dbReference type="GO" id="GO:0008171">
    <property type="term" value="F:O-methyltransferase activity"/>
    <property type="evidence" value="ECO:0007669"/>
    <property type="project" value="InterPro"/>
</dbReference>
<dbReference type="InterPro" id="IPR036390">
    <property type="entry name" value="WH_DNA-bd_sf"/>
</dbReference>
<dbReference type="InterPro" id="IPR036388">
    <property type="entry name" value="WH-like_DNA-bd_sf"/>
</dbReference>
<evidence type="ECO:0000313" key="7">
    <source>
        <dbReference type="Proteomes" id="UP000191672"/>
    </source>
</evidence>
<dbReference type="PANTHER" id="PTHR43712">
    <property type="entry name" value="PUTATIVE (AFU_ORTHOLOGUE AFUA_4G14580)-RELATED"/>
    <property type="match status" value="1"/>
</dbReference>
<dbReference type="EMBL" id="MDYN01000055">
    <property type="protein sequence ID" value="OQD79291.1"/>
    <property type="molecule type" value="Genomic_DNA"/>
</dbReference>
<name>A0A1V6PQV1_9EURO</name>
<comment type="caution">
    <text evidence="6">The sequence shown here is derived from an EMBL/GenBank/DDBJ whole genome shotgun (WGS) entry which is preliminary data.</text>
</comment>
<gene>
    <name evidence="6" type="ORF">PENANT_c055G10421</name>
</gene>
<evidence type="ECO:0000256" key="3">
    <source>
        <dbReference type="ARBA" id="ARBA00022691"/>
    </source>
</evidence>
<dbReference type="Pfam" id="PF00891">
    <property type="entry name" value="Methyltransf_2"/>
    <property type="match status" value="1"/>
</dbReference>
<accession>A0A1V6PQV1</accession>
<dbReference type="PROSITE" id="PS51683">
    <property type="entry name" value="SAM_OMT_II"/>
    <property type="match status" value="1"/>
</dbReference>
<dbReference type="GO" id="GO:0046983">
    <property type="term" value="F:protein dimerization activity"/>
    <property type="evidence" value="ECO:0007669"/>
    <property type="project" value="InterPro"/>
</dbReference>
<dbReference type="SUPFAM" id="SSF46785">
    <property type="entry name" value="Winged helix' DNA-binding domain"/>
    <property type="match status" value="1"/>
</dbReference>
<dbReference type="STRING" id="416450.A0A1V6PQV1"/>
<reference evidence="7" key="1">
    <citation type="journal article" date="2017" name="Nat. Microbiol.">
        <title>Global analysis of biosynthetic gene clusters reveals vast potential of secondary metabolite production in Penicillium species.</title>
        <authorList>
            <person name="Nielsen J.C."/>
            <person name="Grijseels S."/>
            <person name="Prigent S."/>
            <person name="Ji B."/>
            <person name="Dainat J."/>
            <person name="Nielsen K.F."/>
            <person name="Frisvad J.C."/>
            <person name="Workman M."/>
            <person name="Nielsen J."/>
        </authorList>
    </citation>
    <scope>NUCLEOTIDE SEQUENCE [LARGE SCALE GENOMIC DNA]</scope>
    <source>
        <strain evidence="7">IBT 31811</strain>
    </source>
</reference>
<keyword evidence="3" id="KW-0949">S-adenosyl-L-methionine</keyword>
<dbReference type="Gene3D" id="3.40.50.150">
    <property type="entry name" value="Vaccinia Virus protein VP39"/>
    <property type="match status" value="1"/>
</dbReference>
<evidence type="ECO:0000313" key="6">
    <source>
        <dbReference type="EMBL" id="OQD79291.1"/>
    </source>
</evidence>
<dbReference type="AlphaFoldDB" id="A0A1V6PQV1"/>
<dbReference type="Proteomes" id="UP000191672">
    <property type="component" value="Unassembled WGS sequence"/>
</dbReference>
<feature type="domain" description="O-methyltransferase dimerisation" evidence="5">
    <location>
        <begin position="64"/>
        <end position="116"/>
    </location>
</feature>
<dbReference type="InterPro" id="IPR016461">
    <property type="entry name" value="COMT-like"/>
</dbReference>
<dbReference type="Pfam" id="PF08100">
    <property type="entry name" value="Dimerisation"/>
    <property type="match status" value="1"/>
</dbReference>
<dbReference type="InterPro" id="IPR001077">
    <property type="entry name" value="COMT_C"/>
</dbReference>
<evidence type="ECO:0000259" key="5">
    <source>
        <dbReference type="Pfam" id="PF08100"/>
    </source>
</evidence>
<organism evidence="6 7">
    <name type="scientific">Penicillium antarcticum</name>
    <dbReference type="NCBI Taxonomy" id="416450"/>
    <lineage>
        <taxon>Eukaryota</taxon>
        <taxon>Fungi</taxon>
        <taxon>Dikarya</taxon>
        <taxon>Ascomycota</taxon>
        <taxon>Pezizomycotina</taxon>
        <taxon>Eurotiomycetes</taxon>
        <taxon>Eurotiomycetidae</taxon>
        <taxon>Eurotiales</taxon>
        <taxon>Aspergillaceae</taxon>
        <taxon>Penicillium</taxon>
    </lineage>
</organism>
<sequence length="415" mass="45996">MTYTHDPVAIVTAALDQLPPPESISEEKRLQILAAIDKARVALEPPLVSVQNLVFSHMGLVGVRVAVSMGIFDALAAGGESPQTLSQLAEKTKGDETLLLRILRLLTVHNLIAETAHQTWKPLPLGLGFASGSPLPEVAKHLYPIPFASAKLISLPWTSYANMKASANLDEFLEATDYQNPTDTYNGPWQFAYKTKDHYFDWLTQNPEDAHAFNVTMRINRQVEGAQWFDIYPVEGRLSVSSNDRVQLVDIGGGLGHDLAGLKRKFPNLPGRLVLEDLPDVIEHAKESIEDGIEVVGYDMFTEQPLKGAKAYYLRTVLHDWPDKQSLLALARVREAMADDSVLLINENTLPEVGASSFSVSLDMNMMNIFAALERTEKQWVDLLERAGFRVVKIWRADYDGVGSNALFEAVACQL</sequence>
<dbReference type="InterPro" id="IPR012967">
    <property type="entry name" value="COMT_dimerisation"/>
</dbReference>
<dbReference type="GO" id="GO:0032259">
    <property type="term" value="P:methylation"/>
    <property type="evidence" value="ECO:0007669"/>
    <property type="project" value="UniProtKB-KW"/>
</dbReference>